<dbReference type="Proteomes" id="UP001153555">
    <property type="component" value="Unassembled WGS sequence"/>
</dbReference>
<organism evidence="2 3">
    <name type="scientific">Striga hermonthica</name>
    <name type="common">Purple witchweed</name>
    <name type="synonym">Buchnera hermonthica</name>
    <dbReference type="NCBI Taxonomy" id="68872"/>
    <lineage>
        <taxon>Eukaryota</taxon>
        <taxon>Viridiplantae</taxon>
        <taxon>Streptophyta</taxon>
        <taxon>Embryophyta</taxon>
        <taxon>Tracheophyta</taxon>
        <taxon>Spermatophyta</taxon>
        <taxon>Magnoliopsida</taxon>
        <taxon>eudicotyledons</taxon>
        <taxon>Gunneridae</taxon>
        <taxon>Pentapetalae</taxon>
        <taxon>asterids</taxon>
        <taxon>lamiids</taxon>
        <taxon>Lamiales</taxon>
        <taxon>Orobanchaceae</taxon>
        <taxon>Buchnereae</taxon>
        <taxon>Striga</taxon>
    </lineage>
</organism>
<evidence type="ECO:0000313" key="3">
    <source>
        <dbReference type="Proteomes" id="UP001153555"/>
    </source>
</evidence>
<proteinExistence type="predicted"/>
<keyword evidence="1" id="KW-0812">Transmembrane</keyword>
<protein>
    <submittedName>
        <fullName evidence="2">Uncharacterized protein</fullName>
    </submittedName>
</protein>
<name>A0A9N7RKT5_STRHE</name>
<keyword evidence="3" id="KW-1185">Reference proteome</keyword>
<gene>
    <name evidence="2" type="ORF">SHERM_28941</name>
</gene>
<feature type="transmembrane region" description="Helical" evidence="1">
    <location>
        <begin position="404"/>
        <end position="428"/>
    </location>
</feature>
<dbReference type="OrthoDB" id="672127at2759"/>
<dbReference type="InterPro" id="IPR004158">
    <property type="entry name" value="DUF247_pln"/>
</dbReference>
<dbReference type="EMBL" id="CACSLK010027840">
    <property type="protein sequence ID" value="CAA0833683.1"/>
    <property type="molecule type" value="Genomic_DNA"/>
</dbReference>
<keyword evidence="1" id="KW-1133">Transmembrane helix</keyword>
<dbReference type="PANTHER" id="PTHR31170:SF17">
    <property type="match status" value="1"/>
</dbReference>
<evidence type="ECO:0000256" key="1">
    <source>
        <dbReference type="SAM" id="Phobius"/>
    </source>
</evidence>
<dbReference type="AlphaFoldDB" id="A0A9N7RKT5"/>
<reference evidence="2" key="1">
    <citation type="submission" date="2019-12" db="EMBL/GenBank/DDBJ databases">
        <authorList>
            <person name="Scholes J."/>
        </authorList>
    </citation>
    <scope>NUCLEOTIDE SEQUENCE</scope>
</reference>
<keyword evidence="1" id="KW-0472">Membrane</keyword>
<dbReference type="Pfam" id="PF03140">
    <property type="entry name" value="DUF247"/>
    <property type="match status" value="1"/>
</dbReference>
<dbReference type="PANTHER" id="PTHR31170">
    <property type="entry name" value="BNAC04G53230D PROTEIN"/>
    <property type="match status" value="1"/>
</dbReference>
<comment type="caution">
    <text evidence="2">The sequence shown here is derived from an EMBL/GenBank/DDBJ whole genome shotgun (WGS) entry which is preliminary data.</text>
</comment>
<sequence length="431" mass="50036">MPNCKGTAEAFTGLQHQLSQLSKANTEHCIYKVHKHLHSVNDKAYEPKIIAVGPYHHGKDSLQMMEEHKLRYLELLLHRKKQNVERYISAVAKLEKRARSCYAEDIGLDETEFIKMLVLDGCFIIELIRKCNRKDSSCKNDPIFKMDWIMNSLLRDLILFENQIPFFVLCELFDLIEHPNQHDRLIYLVLFFCQSLYPGAVHTDPSSRKPEEIKHLLDLIHANWRPSLGENDVRVDVDVQPDIVRTKRNLRFIHSASELSDANVQFEVQTSNSLFDLDFKNGVMFMPTLTVEDRTECFFRNLIAYEQYFPDERLNFVTDYVRLLDCLINSTKDVEILSECGIVDNWLGDNQVVADIFNKLTDSIVGPGKHFMYSGIVHRVNQHYERPWNRAVAVLRQDYFSNPWAIIGFLAALLLFLLTIVQTVLSVVQTV</sequence>
<evidence type="ECO:0000313" key="2">
    <source>
        <dbReference type="EMBL" id="CAA0833683.1"/>
    </source>
</evidence>
<accession>A0A9N7RKT5</accession>